<dbReference type="AlphaFoldDB" id="A0A382X7A7"/>
<name>A0A382X7A7_9ZZZZ</name>
<reference evidence="1" key="1">
    <citation type="submission" date="2018-05" db="EMBL/GenBank/DDBJ databases">
        <authorList>
            <person name="Lanie J.A."/>
            <person name="Ng W.-L."/>
            <person name="Kazmierczak K.M."/>
            <person name="Andrzejewski T.M."/>
            <person name="Davidsen T.M."/>
            <person name="Wayne K.J."/>
            <person name="Tettelin H."/>
            <person name="Glass J.I."/>
            <person name="Rusch D."/>
            <person name="Podicherti R."/>
            <person name="Tsui H.-C.T."/>
            <person name="Winkler M.E."/>
        </authorList>
    </citation>
    <scope>NUCLEOTIDE SEQUENCE</scope>
</reference>
<evidence type="ECO:0000313" key="1">
    <source>
        <dbReference type="EMBL" id="SVD66962.1"/>
    </source>
</evidence>
<sequence length="137" mass="15420">LIYQENRSLSNLSIISALLIVSCSQNIRKAASVEPKKHNLRTSGIHLSNSEAEQIGNRIWKNECGGTLEGLTSWNKGEYFASLGIGHFIWYHKVQQGPFEESFPKLIQFIASKGMRVPEIARKADCPWNSRAVFIES</sequence>
<organism evidence="1">
    <name type="scientific">marine metagenome</name>
    <dbReference type="NCBI Taxonomy" id="408172"/>
    <lineage>
        <taxon>unclassified sequences</taxon>
        <taxon>metagenomes</taxon>
        <taxon>ecological metagenomes</taxon>
    </lineage>
</organism>
<accession>A0A382X7A7</accession>
<feature type="non-terminal residue" evidence="1">
    <location>
        <position position="1"/>
    </location>
</feature>
<protein>
    <submittedName>
        <fullName evidence="1">Uncharacterized protein</fullName>
    </submittedName>
</protein>
<gene>
    <name evidence="1" type="ORF">METZ01_LOCUS419816</name>
</gene>
<feature type="non-terminal residue" evidence="1">
    <location>
        <position position="137"/>
    </location>
</feature>
<proteinExistence type="predicted"/>
<dbReference type="EMBL" id="UINC01165525">
    <property type="protein sequence ID" value="SVD66962.1"/>
    <property type="molecule type" value="Genomic_DNA"/>
</dbReference>